<evidence type="ECO:0000259" key="6">
    <source>
        <dbReference type="PROSITE" id="PS50931"/>
    </source>
</evidence>
<dbReference type="SUPFAM" id="SSF53850">
    <property type="entry name" value="Periplasmic binding protein-like II"/>
    <property type="match status" value="1"/>
</dbReference>
<dbReference type="CDD" id="cd08423">
    <property type="entry name" value="PBP2_LTTR_like_6"/>
    <property type="match status" value="1"/>
</dbReference>
<feature type="domain" description="HTH lysR-type" evidence="6">
    <location>
        <begin position="1"/>
        <end position="58"/>
    </location>
</feature>
<gene>
    <name evidence="7" type="ORF">SAMN04489710_10541</name>
</gene>
<evidence type="ECO:0000256" key="5">
    <source>
        <dbReference type="SAM" id="Coils"/>
    </source>
</evidence>
<keyword evidence="2" id="KW-0805">Transcription regulation</keyword>
<dbReference type="Gene3D" id="3.40.190.10">
    <property type="entry name" value="Periplasmic binding protein-like II"/>
    <property type="match status" value="2"/>
</dbReference>
<keyword evidence="3 7" id="KW-0238">DNA-binding</keyword>
<dbReference type="AlphaFoldDB" id="A0A1I1UHI2"/>
<keyword evidence="4" id="KW-0804">Transcription</keyword>
<dbReference type="InterPro" id="IPR036390">
    <property type="entry name" value="WH_DNA-bd_sf"/>
</dbReference>
<dbReference type="InterPro" id="IPR001845">
    <property type="entry name" value="HTH_ArsR_DNA-bd_dom"/>
</dbReference>
<dbReference type="Proteomes" id="UP000199517">
    <property type="component" value="Unassembled WGS sequence"/>
</dbReference>
<dbReference type="PANTHER" id="PTHR30346:SF29">
    <property type="entry name" value="LYSR SUBSTRATE-BINDING"/>
    <property type="match status" value="1"/>
</dbReference>
<comment type="similarity">
    <text evidence="1">Belongs to the LysR transcriptional regulatory family.</text>
</comment>
<evidence type="ECO:0000313" key="8">
    <source>
        <dbReference type="Proteomes" id="UP000199517"/>
    </source>
</evidence>
<dbReference type="GO" id="GO:0003700">
    <property type="term" value="F:DNA-binding transcription factor activity"/>
    <property type="evidence" value="ECO:0007669"/>
    <property type="project" value="InterPro"/>
</dbReference>
<dbReference type="InterPro" id="IPR000847">
    <property type="entry name" value="LysR_HTH_N"/>
</dbReference>
<evidence type="ECO:0000313" key="7">
    <source>
        <dbReference type="EMBL" id="SFD70055.1"/>
    </source>
</evidence>
<dbReference type="Gene3D" id="1.10.10.10">
    <property type="entry name" value="Winged helix-like DNA-binding domain superfamily/Winged helix DNA-binding domain"/>
    <property type="match status" value="1"/>
</dbReference>
<dbReference type="InterPro" id="IPR036388">
    <property type="entry name" value="WH-like_DNA-bd_sf"/>
</dbReference>
<dbReference type="GO" id="GO:0032993">
    <property type="term" value="C:protein-DNA complex"/>
    <property type="evidence" value="ECO:0007669"/>
    <property type="project" value="TreeGrafter"/>
</dbReference>
<dbReference type="InterPro" id="IPR005119">
    <property type="entry name" value="LysR_subst-bd"/>
</dbReference>
<feature type="coiled-coil region" evidence="5">
    <location>
        <begin position="68"/>
        <end position="95"/>
    </location>
</feature>
<dbReference type="STRING" id="32040.SAMN04489710_10541"/>
<evidence type="ECO:0000256" key="2">
    <source>
        <dbReference type="ARBA" id="ARBA00023015"/>
    </source>
</evidence>
<dbReference type="FunFam" id="1.10.10.10:FF:000001">
    <property type="entry name" value="LysR family transcriptional regulator"/>
    <property type="match status" value="1"/>
</dbReference>
<name>A0A1I1UHI2_9BURK</name>
<dbReference type="GO" id="GO:0003677">
    <property type="term" value="F:DNA binding"/>
    <property type="evidence" value="ECO:0007669"/>
    <property type="project" value="UniProtKB-KW"/>
</dbReference>
<dbReference type="SMART" id="SM00418">
    <property type="entry name" value="HTH_ARSR"/>
    <property type="match status" value="1"/>
</dbReference>
<proteinExistence type="inferred from homology"/>
<dbReference type="Pfam" id="PF03466">
    <property type="entry name" value="LysR_substrate"/>
    <property type="match status" value="1"/>
</dbReference>
<evidence type="ECO:0000256" key="1">
    <source>
        <dbReference type="ARBA" id="ARBA00009437"/>
    </source>
</evidence>
<dbReference type="SUPFAM" id="SSF46785">
    <property type="entry name" value="Winged helix' DNA-binding domain"/>
    <property type="match status" value="1"/>
</dbReference>
<keyword evidence="5" id="KW-0175">Coiled coil</keyword>
<keyword evidence="8" id="KW-1185">Reference proteome</keyword>
<evidence type="ECO:0000256" key="3">
    <source>
        <dbReference type="ARBA" id="ARBA00023125"/>
    </source>
</evidence>
<dbReference type="PANTHER" id="PTHR30346">
    <property type="entry name" value="TRANSCRIPTIONAL DUAL REGULATOR HCAR-RELATED"/>
    <property type="match status" value="1"/>
</dbReference>
<evidence type="ECO:0000256" key="4">
    <source>
        <dbReference type="ARBA" id="ARBA00023163"/>
    </source>
</evidence>
<sequence>MDMTRLRALRELARCGTMAAAAEALALTPSAVSQQIAQLEAEAGLALTERQGRGVRLTPGGEALVRHAERLMAVLDEAKSELALLRREIAGELRVAAFPSIASALLPGTIQALRAAYPRLRLAVEEMEPDDGLVALGAWRADIALIDHLALRMDRRQGGFGFVPLAQDSLHVLLPDTHPLAGRPWLGVADLRHESWAMDAASSSFGEFVRQRCLEAGFEPRMDVRASGFEVVSAMVAAGCAVTVVPGLRLLRPLPGTRAVPLRPDGGREISVAYRRGERAHPAVTVFIDEIVRARGPAVPAAGPGGLTAVRCRPAGAHFRNPS</sequence>
<dbReference type="EMBL" id="FOMQ01000005">
    <property type="protein sequence ID" value="SFD70055.1"/>
    <property type="molecule type" value="Genomic_DNA"/>
</dbReference>
<organism evidence="7 8">
    <name type="scientific">Paracidovorax konjaci</name>
    <dbReference type="NCBI Taxonomy" id="32040"/>
    <lineage>
        <taxon>Bacteria</taxon>
        <taxon>Pseudomonadati</taxon>
        <taxon>Pseudomonadota</taxon>
        <taxon>Betaproteobacteria</taxon>
        <taxon>Burkholderiales</taxon>
        <taxon>Comamonadaceae</taxon>
        <taxon>Paracidovorax</taxon>
    </lineage>
</organism>
<dbReference type="PROSITE" id="PS50931">
    <property type="entry name" value="HTH_LYSR"/>
    <property type="match status" value="1"/>
</dbReference>
<dbReference type="RefSeq" id="WP_245783597.1">
    <property type="nucleotide sequence ID" value="NZ_FOMQ01000005.1"/>
</dbReference>
<reference evidence="8" key="1">
    <citation type="submission" date="2016-10" db="EMBL/GenBank/DDBJ databases">
        <authorList>
            <person name="Varghese N."/>
            <person name="Submissions S."/>
        </authorList>
    </citation>
    <scope>NUCLEOTIDE SEQUENCE [LARGE SCALE GENOMIC DNA]</scope>
    <source>
        <strain evidence="8">DSM 7481</strain>
    </source>
</reference>
<protein>
    <submittedName>
        <fullName evidence="7">DNA-binding transcriptional regulator, LysR family</fullName>
    </submittedName>
</protein>
<accession>A0A1I1UHI2</accession>
<dbReference type="Pfam" id="PF00126">
    <property type="entry name" value="HTH_1"/>
    <property type="match status" value="1"/>
</dbReference>